<proteinExistence type="predicted"/>
<evidence type="ECO:0000313" key="2">
    <source>
        <dbReference type="Proteomes" id="UP001392318"/>
    </source>
</evidence>
<keyword evidence="2" id="KW-1185">Reference proteome</keyword>
<accession>A0ACC6RR10</accession>
<sequence length="1730" mass="188289">MVADWNKADSADLATRLIDAKLTLLRDGAVQLYRVEKPGSSVLAAIPLSPAPEAGLAQLRHEYGIRARLEHGFALRPIQFVIHNQNPAMLLHDPRGQMLNGLVGAAMPLEAFMRHAARMALALASAHAAGLVHGALTPANFMVHSEGRRAWLTGFRALRAVPDAEAFDSDMLANVDPERVHYVAPEATGRLRRPVDARSDLYSLGCIFYQMLTGSVLFPDLAPSEEIHAHIARRPLDGSAASAIAPQLLPILLRLLAKEPQERYQAATEVVKDLFALHAPGSGGDAPAPAVALAAVHGVDGGPRRSDLLFGREREMNRLLQAVLDASVGEPTPLVLVEGQAGIGKTALVQHLRQRLADTPHEFAQGKCEQADGAKPYASLARALHSLLRSALGYLPADFEQLQRRIADTLADEVSIVTTIFPELARIVGERAYRPAVSAHAERPRFLDAMTRLLGTFAVRGRPLIFFLDDLQWADEGTLEVLTHAARSLAGRHVLFVGAMRENEGNGIGPRGGALRAEGLWQKLPLGPLSHDDVGALLTALLPGAVDQFDMLSNAIWRCTGGNALFTIEFVRALIEGGVLACSESTRAWQASVPAIEGRMRTPNLIELISGKIGTLSANARAVLRCLALLAEPAVLNTIVAAMRLTRAEVEAGLSEAVDAQLLNLNDELYAFAHDRVRDAVYNGLRFDERETGHLEIGRELLASREYQAQSISVFVVANQLNEAVSIVTAPEQRHQFAMINLEAARSAKEATAYASAISYLLHARTFLQGSSAPEAVGALIDLRWGECEFLCMEINPALRRLNSVRAGLLDFKDRAALSRLRAALYVTNDQPDIAVAVGLRYLAEEAEVVLPLMPTAEDVDREYARFRQLFAGRSIDALVGLPMLQDEGMRNAMDVLADLIPAALFTSQRLVELLILRMTNMGLQHGHSDASCYAYVCLSCVVGARYSDYATVARFGELAMRLPAERGIAQYQGRVQMCYGTVNLPWTGVASSARRHIEESIRRTAEEGDITFSVYARRNLAANLIFAGVALSDVQQCVEDAIKVARQAGFSLIIDAVLAQAWLIRAMRGVPVDVGVEDPNADYMALLKECLSRASNRDLAAFSFWTYQLQTGYLFGHYSTALRAEDEASRTAWSSPAFIEMVDFIFYRALLRLALSRQSTGQARDAHLQVVHEQLVVLDVWADASPDNFRSRERLVRAELAFTLADAARAQGLYEEAIALAEETRAFHLQGLARELAARFCAHQGWHAAEQGYLVQARSAYACWGADAKVRQLEDEFPSLGVARAALPRAAGLMLGGTEHQFDVDAVIRAAQALSGEIALPQLIQVLLDIALQYAGADRVVLCLLDQGMLNVVAQATFGNGAVEVDFERTTALSDILPASIAYTTLRTKESVLLDDALADSHYGTDAYVRSHRSRSIMCVPLIKQGELTGLLYLENGQISGTFTLARLRILKVLASQAAISLENAKLYQNIESEHERRAVAERHLRDTQGKLDRAANLMALGELVAFIVHEVSQPVSAIGMSSIAAMQWLRRDVPNLGEAIEMLEQISTSSQRAANIVESIRAMVRKSPPKIGPMDIHEAIREVVGLLREQIHSGGVRVTGNFAAQPLRIEGDRILLQQVIMNLILNALEAMSETSGRERQIEIQTSGDAHAALWVSVTDTGPGIAAKVVRHLFDSLATTKDAGMGMGLSICKSIVEAHGGQIEAASLEGKGACFRFSLPQGRGRGRHD</sequence>
<dbReference type="EMBL" id="JAYMRU010000025">
    <property type="protein sequence ID" value="MEM5403963.1"/>
    <property type="molecule type" value="Genomic_DNA"/>
</dbReference>
<dbReference type="Proteomes" id="UP001392318">
    <property type="component" value="Unassembled WGS sequence"/>
</dbReference>
<protein>
    <submittedName>
        <fullName evidence="1">AAA family ATPase</fullName>
    </submittedName>
</protein>
<comment type="caution">
    <text evidence="1">The sequence shown here is derived from an EMBL/GenBank/DDBJ whole genome shotgun (WGS) entry which is preliminary data.</text>
</comment>
<gene>
    <name evidence="1" type="ORF">VSR83_28710</name>
</gene>
<reference evidence="1" key="1">
    <citation type="submission" date="2024-01" db="EMBL/GenBank/DDBJ databases">
        <title>The diversity of rhizobia nodulating Mimosa spp. in eleven states of Brazil covering several biomes is determined by host plant, location, and edaphic factors.</title>
        <authorList>
            <person name="Rouws L."/>
            <person name="Barauna A."/>
            <person name="Beukes C."/>
            <person name="De Faria S.M."/>
            <person name="Gross E."/>
            <person name="Dos Reis Junior F.B."/>
            <person name="Simon M."/>
            <person name="Maluk M."/>
            <person name="Odee D.W."/>
            <person name="Kenicer G."/>
            <person name="Young J.P.W."/>
            <person name="Reis V.M."/>
            <person name="Zilli J."/>
            <person name="James E.K."/>
        </authorList>
    </citation>
    <scope>NUCLEOTIDE SEQUENCE</scope>
    <source>
        <strain evidence="1">JPY452</strain>
    </source>
</reference>
<organism evidence="1 2">
    <name type="scientific">Paraburkholderia unamae</name>
    <dbReference type="NCBI Taxonomy" id="219649"/>
    <lineage>
        <taxon>Bacteria</taxon>
        <taxon>Pseudomonadati</taxon>
        <taxon>Pseudomonadota</taxon>
        <taxon>Betaproteobacteria</taxon>
        <taxon>Burkholderiales</taxon>
        <taxon>Burkholderiaceae</taxon>
        <taxon>Paraburkholderia</taxon>
    </lineage>
</organism>
<name>A0ACC6RR10_9BURK</name>
<evidence type="ECO:0000313" key="1">
    <source>
        <dbReference type="EMBL" id="MEM5403963.1"/>
    </source>
</evidence>